<feature type="domain" description="Serine/threonine-protein kinase haspin C-terminal" evidence="10">
    <location>
        <begin position="355"/>
        <end position="506"/>
    </location>
</feature>
<dbReference type="GO" id="GO:0072354">
    <property type="term" value="F:histone H3T3 kinase activity"/>
    <property type="evidence" value="ECO:0007669"/>
    <property type="project" value="TreeGrafter"/>
</dbReference>
<keyword evidence="4" id="KW-0547">Nucleotide-binding</keyword>
<keyword evidence="12" id="KW-1185">Reference proteome</keyword>
<evidence type="ECO:0000256" key="6">
    <source>
        <dbReference type="ARBA" id="ARBA00022840"/>
    </source>
</evidence>
<dbReference type="EMBL" id="BSXN01002392">
    <property type="protein sequence ID" value="GME76461.1"/>
    <property type="molecule type" value="Genomic_DNA"/>
</dbReference>
<evidence type="ECO:0000313" key="11">
    <source>
        <dbReference type="EMBL" id="GME76461.1"/>
    </source>
</evidence>
<dbReference type="Gene3D" id="3.30.200.20">
    <property type="entry name" value="Phosphorylase Kinase, domain 1"/>
    <property type="match status" value="1"/>
</dbReference>
<comment type="catalytic activity">
    <reaction evidence="7">
        <text>L-threonyl-[protein] + ATP = O-phospho-L-threonyl-[protein] + ADP + H(+)</text>
        <dbReference type="Rhea" id="RHEA:46608"/>
        <dbReference type="Rhea" id="RHEA-COMP:11060"/>
        <dbReference type="Rhea" id="RHEA-COMP:11605"/>
        <dbReference type="ChEBI" id="CHEBI:15378"/>
        <dbReference type="ChEBI" id="CHEBI:30013"/>
        <dbReference type="ChEBI" id="CHEBI:30616"/>
        <dbReference type="ChEBI" id="CHEBI:61977"/>
        <dbReference type="ChEBI" id="CHEBI:456216"/>
        <dbReference type="EC" id="2.7.11.1"/>
    </reaction>
</comment>
<evidence type="ECO:0000256" key="2">
    <source>
        <dbReference type="ARBA" id="ARBA00022527"/>
    </source>
</evidence>
<feature type="region of interest" description="Disordered" evidence="9">
    <location>
        <begin position="512"/>
        <end position="533"/>
    </location>
</feature>
<evidence type="ECO:0000256" key="1">
    <source>
        <dbReference type="ARBA" id="ARBA00012513"/>
    </source>
</evidence>
<evidence type="ECO:0000256" key="4">
    <source>
        <dbReference type="ARBA" id="ARBA00022741"/>
    </source>
</evidence>
<sequence>MSPVFLSTPISTGFDSKSLNKSLISTPVAQESTRTKLKSKFANSSTLAVSSYLLDYYKDKDFSLISSIELERLQNDLILKLCNDQLEPIPFESYFNKANKNNMKTFDKISESKDTEIFVENCIVEDDIEKISIVREPKYVWKILTFGKDELGQIDFNDVIQELIVTQSLSNDAKCQDSFVKLESSIVVHGPFPKILANAWNKHDIIIGEKSINSRPTKFEDDQLHLILRLNYEGENLEKFKINSWREAYNIFWNIVKTLVISEEKLEFEHRDLHWGNILLKRNNSQNNSSISSNGKYKFENSNFISLFDAQEFDEEEVDDISVKIIDCFSCRCKICNDNSNSQREKIIYTGLDNPKFFKGKNDYSLDIYKLMRQLVIEKDHLSKNNMIQSGPITSTIKGKNGDIYYSNGSTSSNSASSPLPDSQAVGILTPNSVSYKFTGHSVDWSQRCLSTNILWLHYILHKLIYSKGLESVKKPNVKKSSNNYTRSEEEYMSYKKLISLYHCLDPKKVSSSSITSSTPKGEHKRNNSNNKNIFKLSGKQDIEKNFNFKDFKSVDDLLEFGIRHKFIDSREK</sequence>
<proteinExistence type="predicted"/>
<evidence type="ECO:0000256" key="9">
    <source>
        <dbReference type="SAM" id="MobiDB-lite"/>
    </source>
</evidence>
<dbReference type="InterPro" id="IPR011009">
    <property type="entry name" value="Kinase-like_dom_sf"/>
</dbReference>
<reference evidence="11" key="1">
    <citation type="submission" date="2023-04" db="EMBL/GenBank/DDBJ databases">
        <title>Candida boidinii NBRC 10035.</title>
        <authorList>
            <person name="Ichikawa N."/>
            <person name="Sato H."/>
            <person name="Tonouchi N."/>
        </authorList>
    </citation>
    <scope>NUCLEOTIDE SEQUENCE</scope>
    <source>
        <strain evidence="11">NBRC 10035</strain>
    </source>
</reference>
<dbReference type="GO" id="GO:0005634">
    <property type="term" value="C:nucleus"/>
    <property type="evidence" value="ECO:0007669"/>
    <property type="project" value="TreeGrafter"/>
</dbReference>
<gene>
    <name evidence="11" type="ORF">Cboi02_000518700</name>
</gene>
<accession>A0A9W6T679</accession>
<evidence type="ECO:0000256" key="5">
    <source>
        <dbReference type="ARBA" id="ARBA00022777"/>
    </source>
</evidence>
<dbReference type="GO" id="GO:0005524">
    <property type="term" value="F:ATP binding"/>
    <property type="evidence" value="ECO:0007669"/>
    <property type="project" value="UniProtKB-KW"/>
</dbReference>
<evidence type="ECO:0000256" key="3">
    <source>
        <dbReference type="ARBA" id="ARBA00022679"/>
    </source>
</evidence>
<dbReference type="SMART" id="SM01331">
    <property type="entry name" value="DUF3635"/>
    <property type="match status" value="1"/>
</dbReference>
<dbReference type="GO" id="GO:0035556">
    <property type="term" value="P:intracellular signal transduction"/>
    <property type="evidence" value="ECO:0007669"/>
    <property type="project" value="TreeGrafter"/>
</dbReference>
<keyword evidence="3" id="KW-0808">Transferase</keyword>
<keyword evidence="6" id="KW-0067">ATP-binding</keyword>
<evidence type="ECO:0000256" key="8">
    <source>
        <dbReference type="ARBA" id="ARBA00048679"/>
    </source>
</evidence>
<dbReference type="AlphaFoldDB" id="A0A9W6T679"/>
<dbReference type="SUPFAM" id="SSF56112">
    <property type="entry name" value="Protein kinase-like (PK-like)"/>
    <property type="match status" value="1"/>
</dbReference>
<evidence type="ECO:0000313" key="12">
    <source>
        <dbReference type="Proteomes" id="UP001165120"/>
    </source>
</evidence>
<organism evidence="11 12">
    <name type="scientific">Candida boidinii</name>
    <name type="common">Yeast</name>
    <dbReference type="NCBI Taxonomy" id="5477"/>
    <lineage>
        <taxon>Eukaryota</taxon>
        <taxon>Fungi</taxon>
        <taxon>Dikarya</taxon>
        <taxon>Ascomycota</taxon>
        <taxon>Saccharomycotina</taxon>
        <taxon>Pichiomycetes</taxon>
        <taxon>Pichiales</taxon>
        <taxon>Pichiaceae</taxon>
        <taxon>Ogataea</taxon>
        <taxon>Ogataea/Candida clade</taxon>
    </lineage>
</organism>
<name>A0A9W6T679_CANBO</name>
<comment type="catalytic activity">
    <reaction evidence="8">
        <text>L-seryl-[protein] + ATP = O-phospho-L-seryl-[protein] + ADP + H(+)</text>
        <dbReference type="Rhea" id="RHEA:17989"/>
        <dbReference type="Rhea" id="RHEA-COMP:9863"/>
        <dbReference type="Rhea" id="RHEA-COMP:11604"/>
        <dbReference type="ChEBI" id="CHEBI:15378"/>
        <dbReference type="ChEBI" id="CHEBI:29999"/>
        <dbReference type="ChEBI" id="CHEBI:30616"/>
        <dbReference type="ChEBI" id="CHEBI:83421"/>
        <dbReference type="ChEBI" id="CHEBI:456216"/>
        <dbReference type="EC" id="2.7.11.1"/>
    </reaction>
</comment>
<dbReference type="Proteomes" id="UP001165120">
    <property type="component" value="Unassembled WGS sequence"/>
</dbReference>
<keyword evidence="2" id="KW-0723">Serine/threonine-protein kinase</keyword>
<dbReference type="PANTHER" id="PTHR24419">
    <property type="entry name" value="INTERLEUKIN-1 RECEPTOR-ASSOCIATED KINASE"/>
    <property type="match status" value="1"/>
</dbReference>
<dbReference type="PANTHER" id="PTHR24419:SF18">
    <property type="entry name" value="SERINE_THREONINE-PROTEIN KINASE HASPIN"/>
    <property type="match status" value="1"/>
</dbReference>
<evidence type="ECO:0000256" key="7">
    <source>
        <dbReference type="ARBA" id="ARBA00047899"/>
    </source>
</evidence>
<comment type="caution">
    <text evidence="11">The sequence shown here is derived from an EMBL/GenBank/DDBJ whole genome shotgun (WGS) entry which is preliminary data.</text>
</comment>
<dbReference type="Pfam" id="PF12330">
    <property type="entry name" value="Haspin_kinase"/>
    <property type="match status" value="1"/>
</dbReference>
<keyword evidence="5" id="KW-0418">Kinase</keyword>
<dbReference type="EC" id="2.7.11.1" evidence="1"/>
<evidence type="ECO:0000259" key="10">
    <source>
        <dbReference type="SMART" id="SM01331"/>
    </source>
</evidence>
<dbReference type="InterPro" id="IPR024604">
    <property type="entry name" value="GSG2_C"/>
</dbReference>
<protein>
    <recommendedName>
        <fullName evidence="1">non-specific serine/threonine protein kinase</fullName>
        <ecNumber evidence="1">2.7.11.1</ecNumber>
    </recommendedName>
</protein>
<dbReference type="Gene3D" id="1.10.510.10">
    <property type="entry name" value="Transferase(Phosphotransferase) domain 1"/>
    <property type="match status" value="1"/>
</dbReference>
<dbReference type="GO" id="GO:0000278">
    <property type="term" value="P:mitotic cell cycle"/>
    <property type="evidence" value="ECO:0007669"/>
    <property type="project" value="TreeGrafter"/>
</dbReference>
<dbReference type="GO" id="GO:0005737">
    <property type="term" value="C:cytoplasm"/>
    <property type="evidence" value="ECO:0007669"/>
    <property type="project" value="TreeGrafter"/>
</dbReference>